<dbReference type="InterPro" id="IPR015422">
    <property type="entry name" value="PyrdxlP-dep_Trfase_small"/>
</dbReference>
<name>A0ABR4XT94_9LACO</name>
<organism evidence="2 3">
    <name type="scientific">Oenococcus alcoholitolerans</name>
    <dbReference type="NCBI Taxonomy" id="931074"/>
    <lineage>
        <taxon>Bacteria</taxon>
        <taxon>Bacillati</taxon>
        <taxon>Bacillota</taxon>
        <taxon>Bacilli</taxon>
        <taxon>Lactobacillales</taxon>
        <taxon>Lactobacillaceae</taxon>
        <taxon>Oenococcus</taxon>
    </lineage>
</organism>
<dbReference type="InterPro" id="IPR000192">
    <property type="entry name" value="Aminotrans_V_dom"/>
</dbReference>
<dbReference type="SUPFAM" id="SSF53383">
    <property type="entry name" value="PLP-dependent transferases"/>
    <property type="match status" value="1"/>
</dbReference>
<dbReference type="InterPro" id="IPR015424">
    <property type="entry name" value="PyrdxlP-dep_Trfase"/>
</dbReference>
<evidence type="ECO:0000259" key="1">
    <source>
        <dbReference type="Pfam" id="PF00266"/>
    </source>
</evidence>
<reference evidence="2 3" key="1">
    <citation type="journal article" date="2014" name="Antonie Van Leeuwenhoek">
        <title>Oenococcus alcoholitolerans sp. nov., a lactic acid bacteria isolated from cachaca and ethanol fermentation processes.</title>
        <authorList>
            <person name="Badotti F."/>
            <person name="Moreira A.P."/>
            <person name="Tonon L.A."/>
            <person name="de Lucena B.T."/>
            <person name="Gomes Fde C."/>
            <person name="Kruger R."/>
            <person name="Thompson C.C."/>
            <person name="de Morais M.A.Jr."/>
            <person name="Rosa C.A."/>
            <person name="Thompson F.L."/>
        </authorList>
    </citation>
    <scope>NUCLEOTIDE SEQUENCE [LARGE SCALE GENOMIC DNA]</scope>
    <source>
        <strain evidence="2 3">UFRJ-M7.2.18</strain>
    </source>
</reference>
<dbReference type="Gene3D" id="3.40.640.10">
    <property type="entry name" value="Type I PLP-dependent aspartate aminotransferase-like (Major domain)"/>
    <property type="match status" value="1"/>
</dbReference>
<sequence length="46" mass="5138">MKRQINGKQLVYLDNAASSQKPRQVIDAISNFTKTIMPTSTDQSVL</sequence>
<proteinExistence type="predicted"/>
<accession>A0ABR4XT94</accession>
<gene>
    <name evidence="2" type="ORF">Q757_01555</name>
</gene>
<evidence type="ECO:0000313" key="3">
    <source>
        <dbReference type="Proteomes" id="UP000030023"/>
    </source>
</evidence>
<comment type="caution">
    <text evidence="2">The sequence shown here is derived from an EMBL/GenBank/DDBJ whole genome shotgun (WGS) entry which is preliminary data.</text>
</comment>
<feature type="domain" description="Aminotransferase class V" evidence="1">
    <location>
        <begin position="11"/>
        <end position="34"/>
    </location>
</feature>
<dbReference type="EMBL" id="AXCV01000035">
    <property type="protein sequence ID" value="KGO32346.1"/>
    <property type="molecule type" value="Genomic_DNA"/>
</dbReference>
<dbReference type="Proteomes" id="UP000030023">
    <property type="component" value="Unassembled WGS sequence"/>
</dbReference>
<dbReference type="Gene3D" id="3.90.1150.10">
    <property type="entry name" value="Aspartate Aminotransferase, domain 1"/>
    <property type="match status" value="1"/>
</dbReference>
<protein>
    <recommendedName>
        <fullName evidence="1">Aminotransferase class V domain-containing protein</fullName>
    </recommendedName>
</protein>
<dbReference type="InterPro" id="IPR015421">
    <property type="entry name" value="PyrdxlP-dep_Trfase_major"/>
</dbReference>
<dbReference type="Pfam" id="PF00266">
    <property type="entry name" value="Aminotran_5"/>
    <property type="match status" value="1"/>
</dbReference>
<evidence type="ECO:0000313" key="2">
    <source>
        <dbReference type="EMBL" id="KGO32346.1"/>
    </source>
</evidence>
<keyword evidence="3" id="KW-1185">Reference proteome</keyword>